<feature type="transmembrane region" description="Helical" evidence="1">
    <location>
        <begin position="7"/>
        <end position="28"/>
    </location>
</feature>
<dbReference type="InterPro" id="IPR047589">
    <property type="entry name" value="DUF11_rpt"/>
</dbReference>
<proteinExistence type="predicted"/>
<gene>
    <name evidence="3" type="ORF">CSW47_11590</name>
</gene>
<dbReference type="AlphaFoldDB" id="A0A430R3S8"/>
<dbReference type="PANTHER" id="PTHR34819">
    <property type="entry name" value="LARGE CYSTEINE-RICH PERIPLASMIC PROTEIN OMCB"/>
    <property type="match status" value="1"/>
</dbReference>
<protein>
    <recommendedName>
        <fullName evidence="2">DUF7927 domain-containing protein</fullName>
    </recommendedName>
</protein>
<dbReference type="InterPro" id="IPR013783">
    <property type="entry name" value="Ig-like_fold"/>
</dbReference>
<keyword evidence="1" id="KW-1133">Transmembrane helix</keyword>
<dbReference type="Gene3D" id="2.60.40.10">
    <property type="entry name" value="Immunoglobulins"/>
    <property type="match status" value="1"/>
</dbReference>
<dbReference type="InterPro" id="IPR057687">
    <property type="entry name" value="DUF7927"/>
</dbReference>
<comment type="caution">
    <text evidence="3">The sequence shown here is derived from an EMBL/GenBank/DDBJ whole genome shotgun (WGS) entry which is preliminary data.</text>
</comment>
<feature type="domain" description="DUF7927" evidence="2">
    <location>
        <begin position="451"/>
        <end position="562"/>
    </location>
</feature>
<organism evidence="3 4">
    <name type="scientific">Thermus scotoductus</name>
    <dbReference type="NCBI Taxonomy" id="37636"/>
    <lineage>
        <taxon>Bacteria</taxon>
        <taxon>Thermotogati</taxon>
        <taxon>Deinococcota</taxon>
        <taxon>Deinococci</taxon>
        <taxon>Thermales</taxon>
        <taxon>Thermaceae</taxon>
        <taxon>Thermus</taxon>
    </lineage>
</organism>
<reference evidence="3 4" key="1">
    <citation type="journal article" date="2019" name="Extremophiles">
        <title>Biogeography of thermophiles and predominance of Thermus scotoductus in domestic water heaters.</title>
        <authorList>
            <person name="Wilpiszeski R.L."/>
            <person name="Zhang Z."/>
            <person name="House C.H."/>
        </authorList>
    </citation>
    <scope>NUCLEOTIDE SEQUENCE [LARGE SCALE GENOMIC DNA]</scope>
    <source>
        <strain evidence="3 4">34_S34</strain>
    </source>
</reference>
<accession>A0A430R3S8</accession>
<dbReference type="Proteomes" id="UP000286734">
    <property type="component" value="Unassembled WGS sequence"/>
</dbReference>
<keyword evidence="1" id="KW-0812">Transmembrane</keyword>
<dbReference type="Pfam" id="PF25549">
    <property type="entry name" value="DUF7927"/>
    <property type="match status" value="1"/>
</dbReference>
<dbReference type="PANTHER" id="PTHR34819:SF3">
    <property type="entry name" value="CELL SURFACE PROTEIN"/>
    <property type="match status" value="1"/>
</dbReference>
<dbReference type="InterPro" id="IPR051172">
    <property type="entry name" value="Chlamydia_OmcB"/>
</dbReference>
<evidence type="ECO:0000256" key="1">
    <source>
        <dbReference type="SAM" id="Phobius"/>
    </source>
</evidence>
<keyword evidence="1" id="KW-0472">Membrane</keyword>
<dbReference type="EMBL" id="PELP01000399">
    <property type="protein sequence ID" value="RTH01997.1"/>
    <property type="molecule type" value="Genomic_DNA"/>
</dbReference>
<evidence type="ECO:0000313" key="3">
    <source>
        <dbReference type="EMBL" id="RTH01997.1"/>
    </source>
</evidence>
<evidence type="ECO:0000313" key="4">
    <source>
        <dbReference type="Proteomes" id="UP000286734"/>
    </source>
</evidence>
<dbReference type="NCBIfam" id="TIGR01451">
    <property type="entry name" value="B_ant_repeat"/>
    <property type="match status" value="2"/>
</dbReference>
<evidence type="ECO:0000259" key="2">
    <source>
        <dbReference type="Pfam" id="PF25549"/>
    </source>
</evidence>
<sequence length="895" mass="95834">MREKVKRLITITPILGVIVGFFTFAFAMTPAGTVIRNQATALVGNERYLSNVVETVVRPLCLPSLTPNGTPTTPGQEAGISPGGYAYLPYVLTNAGNDAFTFSLSLVPDPHDWDPAEMAIFPDQNADGLPDNSTPLTQATLAMGEILRLVVGIRAPASATGSLLLTPVARCPNGQEDAENYARITVTTGPALSVEKQMPPSALPGEEIPVLLRVRNLGTAPAHTVTLLDQPLPLPFVLGSAQAPKGRLEYYDGTTWQQTEPQVVKGVRLVLDRLLVGEEATLTFRLKVPPGTPPGQVENLARAEGPGGPAEGRAALEILPIYQHHLGPLGNPRALPSGEGSTNDRQEAQGLAGQPLCFAHTLENAGTVQDAYDLHVEGLPEGLGYWFTGMDRSPLTPPLVLGPGEQMDFRVCYLPQEAGTFQARVVALSQATGARNTTVDLLNLLPANALGLVKEADPAPGTTLKPGDVITYTLRIQNAFASLSQVAVEDALSPHVEFVSASHGGVYEAQAHKVVWTFASLPQGETLLILKVRVRANTPDDSLVANTFLLRSQETPNPLTSNPVTHPVFSVNLLLRKEVSPKEAVVGDLLTYRLTLENPSSASLTIRITDTPPPGTRYEPGTALFFPECQGGGEALEPRRENRSLVWENLSLSGKGKLCLTYKLRLLPGAPKELVNTAQALGVSGNGAATASGKAQALALLKPGPFALGGMLLGRVFLDMDGDGTFGPQDLPLPGARILLSNGVQALTDSAGRYAFRDLEGLHQVMLDPASAPFPPLPMPENLGEGYRKRAVVQGLTVVDFPLRPPRGSVQVFRNTTLRLGPFSVEKRIVQVGDRLFVELRLKSPEPLPELTLTDPLPDGGAKTFSFAEFKGEEVLVYELEKAVLTDPEVRWRYP</sequence>
<name>A0A430R3S8_THESC</name>